<dbReference type="GeneID" id="94369166"/>
<comment type="caution">
    <text evidence="1">The sequence shown here is derived from an EMBL/GenBank/DDBJ whole genome shotgun (WGS) entry which is preliminary data.</text>
</comment>
<evidence type="ECO:0008006" key="3">
    <source>
        <dbReference type="Google" id="ProtNLM"/>
    </source>
</evidence>
<evidence type="ECO:0000313" key="2">
    <source>
        <dbReference type="Proteomes" id="UP000615593"/>
    </source>
</evidence>
<name>A0ABQ3BQG9_9FLAO</name>
<gene>
    <name evidence="1" type="ORF">GCM10008088_14980</name>
</gene>
<reference evidence="2" key="1">
    <citation type="journal article" date="2019" name="Int. J. Syst. Evol. Microbiol.">
        <title>The Global Catalogue of Microorganisms (GCM) 10K type strain sequencing project: providing services to taxonomists for standard genome sequencing and annotation.</title>
        <authorList>
            <consortium name="The Broad Institute Genomics Platform"/>
            <consortium name="The Broad Institute Genome Sequencing Center for Infectious Disease"/>
            <person name="Wu L."/>
            <person name="Ma J."/>
        </authorList>
    </citation>
    <scope>NUCLEOTIDE SEQUENCE [LARGE SCALE GENOMIC DNA]</scope>
    <source>
        <strain evidence="2">KCTC 12708</strain>
    </source>
</reference>
<dbReference type="Proteomes" id="UP000615593">
    <property type="component" value="Unassembled WGS sequence"/>
</dbReference>
<dbReference type="EMBL" id="BMWY01000003">
    <property type="protein sequence ID" value="GGZ54278.1"/>
    <property type="molecule type" value="Genomic_DNA"/>
</dbReference>
<evidence type="ECO:0000313" key="1">
    <source>
        <dbReference type="EMBL" id="GGZ54278.1"/>
    </source>
</evidence>
<dbReference type="InterPro" id="IPR018550">
    <property type="entry name" value="Lipid-A_deacylase-rel"/>
</dbReference>
<dbReference type="RefSeq" id="WP_036243261.1">
    <property type="nucleotide sequence ID" value="NZ_BMWY01000003.1"/>
</dbReference>
<dbReference type="Gene3D" id="2.40.160.20">
    <property type="match status" value="1"/>
</dbReference>
<accession>A0ABQ3BQG9</accession>
<organism evidence="1 2">
    <name type="scientific">Mesonia mobilis</name>
    <dbReference type="NCBI Taxonomy" id="369791"/>
    <lineage>
        <taxon>Bacteria</taxon>
        <taxon>Pseudomonadati</taxon>
        <taxon>Bacteroidota</taxon>
        <taxon>Flavobacteriia</taxon>
        <taxon>Flavobacteriales</taxon>
        <taxon>Flavobacteriaceae</taxon>
        <taxon>Mesonia</taxon>
    </lineage>
</organism>
<proteinExistence type="predicted"/>
<keyword evidence="2" id="KW-1185">Reference proteome</keyword>
<sequence>MINKILGVFLGLSCFLGQAQEEANPKKYDLDFNYFYGNIVEHNKDIGHLITGHPQGFIFSYNQKTFGEKEWQRHFNFPDLGASLIYQDMANPNLGDHIGIYAHYNFYFLNRYLLLRVGQGVSYNTDPYDPDANYENIAYGTHLLASTYLLLNFSKKNLFKGFGVQGGINLIHYSNGNFKAPNTSTNTFSINLGLNYQLDHDEEFHYQTERSITNYSEPIHLNFTLKGGVQTSDVIGMDQFPFYILGTYLDKRVSYKSSVHLGSEVFLSPMLEELIYYRSIAYPEDGLQGDESSTRVGVFTGYQLHLGKTSIFGNLGYYVYYPYDFEGRTYLRAGIQRELFKNFFGSVSVKSHAAKAEAVEFGIGYRL</sequence>
<dbReference type="Pfam" id="PF09411">
    <property type="entry name" value="PagL"/>
    <property type="match status" value="1"/>
</dbReference>
<protein>
    <recommendedName>
        <fullName evidence="3">Lipid A 3-O-deacylase (PagL)</fullName>
    </recommendedName>
</protein>